<organism evidence="4 5">
    <name type="scientific">Chondromyces apiculatus DSM 436</name>
    <dbReference type="NCBI Taxonomy" id="1192034"/>
    <lineage>
        <taxon>Bacteria</taxon>
        <taxon>Pseudomonadati</taxon>
        <taxon>Myxococcota</taxon>
        <taxon>Polyangia</taxon>
        <taxon>Polyangiales</taxon>
        <taxon>Polyangiaceae</taxon>
        <taxon>Chondromyces</taxon>
    </lineage>
</organism>
<evidence type="ECO:0000256" key="2">
    <source>
        <dbReference type="SAM" id="Phobius"/>
    </source>
</evidence>
<dbReference type="Proteomes" id="UP000019678">
    <property type="component" value="Unassembled WGS sequence"/>
</dbReference>
<dbReference type="Gene3D" id="1.25.40.10">
    <property type="entry name" value="Tetratricopeptide repeat domain"/>
    <property type="match status" value="1"/>
</dbReference>
<dbReference type="AlphaFoldDB" id="A0A017TGT5"/>
<evidence type="ECO:0000256" key="1">
    <source>
        <dbReference type="SAM" id="MobiDB-lite"/>
    </source>
</evidence>
<dbReference type="InterPro" id="IPR011990">
    <property type="entry name" value="TPR-like_helical_dom_sf"/>
</dbReference>
<sequence length="347" mass="36713">MPAARPPSRARPPSFAIAPLLLASALLTAPALAEPSPEELTAARQLFDEGKALEQRKDWAEALKRFRKVAAVRTTPQVRFHIAFCEEHLGHLVEAINGFEQAHEEARRAGPSAAEVERNAPPRARALRKRVAAVTLHVKGTLRTSRIHLDGKPIPPLLFGSEIPVDPGAHTVTAERDRETIFSQDLTLKPRGRATVTIPIDDPELPATPEPTAAVPPPEPEPPPAPLPPPPPPPPPPSRAPAYVTGGIGLAALAGAGVFFGLREAAFSEVRATCTDDIACDPALRDRFEQGKTFTTVSVVLGAAGVAALTTAGILWITLTPATEPTPPPVSLRLAPTPNGALLLGTF</sequence>
<dbReference type="PANTHER" id="PTHR48148">
    <property type="entry name" value="KERATINOCYTE PROLINE-RICH PROTEIN"/>
    <property type="match status" value="1"/>
</dbReference>
<comment type="caution">
    <text evidence="4">The sequence shown here is derived from an EMBL/GenBank/DDBJ whole genome shotgun (WGS) entry which is preliminary data.</text>
</comment>
<protein>
    <recommendedName>
        <fullName evidence="6">PEGA domain-containing protein</fullName>
    </recommendedName>
</protein>
<dbReference type="PANTHER" id="PTHR48148:SF3">
    <property type="entry name" value="KERATINOCYTE PROLINE-RICH PROTEIN"/>
    <property type="match status" value="1"/>
</dbReference>
<evidence type="ECO:0000256" key="3">
    <source>
        <dbReference type="SAM" id="SignalP"/>
    </source>
</evidence>
<feature type="region of interest" description="Disordered" evidence="1">
    <location>
        <begin position="192"/>
        <end position="241"/>
    </location>
</feature>
<accession>A0A017TGT5</accession>
<proteinExistence type="predicted"/>
<dbReference type="eggNOG" id="COG0457">
    <property type="taxonomic scope" value="Bacteria"/>
</dbReference>
<name>A0A017TGT5_9BACT</name>
<feature type="transmembrane region" description="Helical" evidence="2">
    <location>
        <begin position="294"/>
        <end position="319"/>
    </location>
</feature>
<keyword evidence="2" id="KW-0812">Transmembrane</keyword>
<evidence type="ECO:0008006" key="6">
    <source>
        <dbReference type="Google" id="ProtNLM"/>
    </source>
</evidence>
<feature type="signal peptide" evidence="3">
    <location>
        <begin position="1"/>
        <end position="33"/>
    </location>
</feature>
<dbReference type="SUPFAM" id="SSF48452">
    <property type="entry name" value="TPR-like"/>
    <property type="match status" value="1"/>
</dbReference>
<keyword evidence="2" id="KW-0472">Membrane</keyword>
<evidence type="ECO:0000313" key="4">
    <source>
        <dbReference type="EMBL" id="EYF08117.1"/>
    </source>
</evidence>
<feature type="chain" id="PRO_5001497015" description="PEGA domain-containing protein" evidence="3">
    <location>
        <begin position="34"/>
        <end position="347"/>
    </location>
</feature>
<feature type="transmembrane region" description="Helical" evidence="2">
    <location>
        <begin position="240"/>
        <end position="262"/>
    </location>
</feature>
<dbReference type="RefSeq" id="WP_044236061.1">
    <property type="nucleotide sequence ID" value="NZ_ASRX01000005.1"/>
</dbReference>
<keyword evidence="2" id="KW-1133">Transmembrane helix</keyword>
<evidence type="ECO:0000313" key="5">
    <source>
        <dbReference type="Proteomes" id="UP000019678"/>
    </source>
</evidence>
<keyword evidence="5" id="KW-1185">Reference proteome</keyword>
<dbReference type="EMBL" id="ASRX01000005">
    <property type="protein sequence ID" value="EYF08117.1"/>
    <property type="molecule type" value="Genomic_DNA"/>
</dbReference>
<gene>
    <name evidence="4" type="ORF">CAP_5877</name>
</gene>
<keyword evidence="3" id="KW-0732">Signal</keyword>
<dbReference type="OrthoDB" id="5500192at2"/>
<reference evidence="4 5" key="1">
    <citation type="submission" date="2013-05" db="EMBL/GenBank/DDBJ databases">
        <title>Genome assembly of Chondromyces apiculatus DSM 436.</title>
        <authorList>
            <person name="Sharma G."/>
            <person name="Khatri I."/>
            <person name="Kaur C."/>
            <person name="Mayilraj S."/>
            <person name="Subramanian S."/>
        </authorList>
    </citation>
    <scope>NUCLEOTIDE SEQUENCE [LARGE SCALE GENOMIC DNA]</scope>
    <source>
        <strain evidence="4 5">DSM 436</strain>
    </source>
</reference>
<feature type="compositionally biased region" description="Pro residues" evidence="1">
    <location>
        <begin position="206"/>
        <end position="239"/>
    </location>
</feature>